<dbReference type="Pfam" id="PF03364">
    <property type="entry name" value="Polyketide_cyc"/>
    <property type="match status" value="1"/>
</dbReference>
<accession>A0A931F4L0</accession>
<dbReference type="RefSeq" id="WP_195901657.1">
    <property type="nucleotide sequence ID" value="NZ_JADOGI010000232.1"/>
</dbReference>
<dbReference type="PANTHER" id="PTHR39683">
    <property type="entry name" value="CONSERVED PROTEIN TB16.3"/>
    <property type="match status" value="1"/>
</dbReference>
<dbReference type="InterPro" id="IPR023393">
    <property type="entry name" value="START-like_dom_sf"/>
</dbReference>
<name>A0A931F4L0_9ACTN</name>
<gene>
    <name evidence="2" type="ORF">ITP53_45260</name>
</gene>
<dbReference type="InterPro" id="IPR005031">
    <property type="entry name" value="COQ10_START"/>
</dbReference>
<dbReference type="AlphaFoldDB" id="A0A931F4L0"/>
<evidence type="ECO:0000259" key="1">
    <source>
        <dbReference type="Pfam" id="PF03364"/>
    </source>
</evidence>
<proteinExistence type="predicted"/>
<dbReference type="Gene3D" id="3.30.530.20">
    <property type="match status" value="1"/>
</dbReference>
<protein>
    <submittedName>
        <fullName evidence="2">SRPBCC family protein</fullName>
    </submittedName>
</protein>
<dbReference type="Proteomes" id="UP000605361">
    <property type="component" value="Unassembled WGS sequence"/>
</dbReference>
<dbReference type="CDD" id="cd07819">
    <property type="entry name" value="SRPBCC_2"/>
    <property type="match status" value="1"/>
</dbReference>
<keyword evidence="3" id="KW-1185">Reference proteome</keyword>
<dbReference type="SUPFAM" id="SSF55961">
    <property type="entry name" value="Bet v1-like"/>
    <property type="match status" value="1"/>
</dbReference>
<reference evidence="2" key="1">
    <citation type="submission" date="2020-11" db="EMBL/GenBank/DDBJ databases">
        <title>Whole-genome analyses of Nonomuraea sp. K274.</title>
        <authorList>
            <person name="Veyisoglu A."/>
        </authorList>
    </citation>
    <scope>NUCLEOTIDE SEQUENCE</scope>
    <source>
        <strain evidence="2">K274</strain>
    </source>
</reference>
<feature type="domain" description="Coenzyme Q-binding protein COQ10 START" evidence="1">
    <location>
        <begin position="14"/>
        <end position="138"/>
    </location>
</feature>
<dbReference type="EMBL" id="JADOGI010000232">
    <property type="protein sequence ID" value="MBF8192772.1"/>
    <property type="molecule type" value="Genomic_DNA"/>
</dbReference>
<comment type="caution">
    <text evidence="2">The sequence shown here is derived from an EMBL/GenBank/DDBJ whole genome shotgun (WGS) entry which is preliminary data.</text>
</comment>
<dbReference type="PANTHER" id="PTHR39683:SF4">
    <property type="entry name" value="COENZYME Q-BINDING PROTEIN COQ10 START DOMAIN-CONTAINING PROTEIN"/>
    <property type="match status" value="1"/>
</dbReference>
<evidence type="ECO:0000313" key="3">
    <source>
        <dbReference type="Proteomes" id="UP000605361"/>
    </source>
</evidence>
<evidence type="ECO:0000313" key="2">
    <source>
        <dbReference type="EMBL" id="MBF8192772.1"/>
    </source>
</evidence>
<organism evidence="2 3">
    <name type="scientific">Nonomuraea cypriaca</name>
    <dbReference type="NCBI Taxonomy" id="1187855"/>
    <lineage>
        <taxon>Bacteria</taxon>
        <taxon>Bacillati</taxon>
        <taxon>Actinomycetota</taxon>
        <taxon>Actinomycetes</taxon>
        <taxon>Streptosporangiales</taxon>
        <taxon>Streptosporangiaceae</taxon>
        <taxon>Nonomuraea</taxon>
    </lineage>
</organism>
<sequence>MADRTSSSTSIGAGRAEIMAVIADFPAYPEWAGQVKSAEVLSTGADGLPQAVRFVLDAGPISDSYTLGYTWDGAGGVRWQVVEPGKMVSDLRGSYQLSETGSGTDVTYELTVDLSVPMIGLIRRKAEKVIVDTALKGLKNRVEGRPS</sequence>